<dbReference type="OrthoDB" id="2660939at2"/>
<dbReference type="NCBIfam" id="TIGR04088">
    <property type="entry name" value="cognate_SipW"/>
    <property type="match status" value="1"/>
</dbReference>
<dbReference type="InterPro" id="IPR022121">
    <property type="entry name" value="Peptidase_M73_camelysin"/>
</dbReference>
<feature type="region of interest" description="Disordered" evidence="1">
    <location>
        <begin position="215"/>
        <end position="234"/>
    </location>
</feature>
<dbReference type="EMBL" id="JJRY01000012">
    <property type="protein sequence ID" value="KEF37746.1"/>
    <property type="molecule type" value="Genomic_DNA"/>
</dbReference>
<protein>
    <submittedName>
        <fullName evidence="3">SipW-cognate class signal peptide</fullName>
    </submittedName>
</protein>
<keyword evidence="2" id="KW-0732">Signal</keyword>
<sequence>MSIKKKLGLGVASAALGLSLIGGGTWAAFNDIETVGSSFAAGTLNLDVNNGDGATALFDLSNLKPGDTMEREFLLSNAGSLAIKDVLMTTAITSFTQGENEYVNIHGATDNSQEDFLNQFNVNIIDVDRQITVVQNKTLKDLLTETPNLAPINTNDPRYSGIPLNPADTENIRIQITFKEDPTVGINGEQDQNKYQGDSAQISFTLEATQWDGLTTDQTKDNGYLDINKEANSN</sequence>
<gene>
    <name evidence="3" type="ORF">M670_03049</name>
</gene>
<reference evidence="3 4" key="1">
    <citation type="submission" date="2014-04" db="EMBL/GenBank/DDBJ databases">
        <title>Draft genome sequence of Bacillus azotoformans MEV2011, a (co-) denitrifying strain unable to grow in the presence of oxygen.</title>
        <authorList>
            <person name="Nielsen M."/>
            <person name="Schreiber L."/>
            <person name="Finster K."/>
            <person name="Schramm A."/>
        </authorList>
    </citation>
    <scope>NUCLEOTIDE SEQUENCE [LARGE SCALE GENOMIC DNA]</scope>
    <source>
        <strain evidence="3 4">MEV2011</strain>
    </source>
</reference>
<evidence type="ECO:0000313" key="4">
    <source>
        <dbReference type="Proteomes" id="UP000027936"/>
    </source>
</evidence>
<dbReference type="Proteomes" id="UP000027936">
    <property type="component" value="Unassembled WGS sequence"/>
</dbReference>
<feature type="signal peptide" evidence="2">
    <location>
        <begin position="1"/>
        <end position="27"/>
    </location>
</feature>
<comment type="caution">
    <text evidence="3">The sequence shown here is derived from an EMBL/GenBank/DDBJ whole genome shotgun (WGS) entry which is preliminary data.</text>
</comment>
<proteinExistence type="predicted"/>
<dbReference type="PATRIC" id="fig|1348973.3.peg.2951"/>
<dbReference type="Pfam" id="PF12389">
    <property type="entry name" value="Peptidase_M73"/>
    <property type="match status" value="1"/>
</dbReference>
<feature type="chain" id="PRO_5001680871" evidence="2">
    <location>
        <begin position="28"/>
        <end position="234"/>
    </location>
</feature>
<organism evidence="3 4">
    <name type="scientific">Schinkia azotoformans MEV2011</name>
    <dbReference type="NCBI Taxonomy" id="1348973"/>
    <lineage>
        <taxon>Bacteria</taxon>
        <taxon>Bacillati</taxon>
        <taxon>Bacillota</taxon>
        <taxon>Bacilli</taxon>
        <taxon>Bacillales</taxon>
        <taxon>Bacillaceae</taxon>
        <taxon>Calidifontibacillus/Schinkia group</taxon>
        <taxon>Schinkia</taxon>
    </lineage>
</organism>
<evidence type="ECO:0000313" key="3">
    <source>
        <dbReference type="EMBL" id="KEF37746.1"/>
    </source>
</evidence>
<accession>A0A072NJV3</accession>
<dbReference type="AlphaFoldDB" id="A0A072NJV3"/>
<dbReference type="RefSeq" id="WP_035196521.1">
    <property type="nucleotide sequence ID" value="NZ_JJRY01000012.1"/>
</dbReference>
<evidence type="ECO:0000256" key="1">
    <source>
        <dbReference type="SAM" id="MobiDB-lite"/>
    </source>
</evidence>
<dbReference type="InterPro" id="IPR023833">
    <property type="entry name" value="Signal_pept_SipW-depend-type"/>
</dbReference>
<evidence type="ECO:0000256" key="2">
    <source>
        <dbReference type="SAM" id="SignalP"/>
    </source>
</evidence>
<name>A0A072NJV3_SCHAZ</name>